<dbReference type="Proteomes" id="UP000299102">
    <property type="component" value="Unassembled WGS sequence"/>
</dbReference>
<protein>
    <submittedName>
        <fullName evidence="1">Uncharacterized protein</fullName>
    </submittedName>
</protein>
<keyword evidence="2" id="KW-1185">Reference proteome</keyword>
<gene>
    <name evidence="1" type="ORF">EVAR_6459_1</name>
</gene>
<evidence type="ECO:0000313" key="2">
    <source>
        <dbReference type="Proteomes" id="UP000299102"/>
    </source>
</evidence>
<organism evidence="1 2">
    <name type="scientific">Eumeta variegata</name>
    <name type="common">Bagworm moth</name>
    <name type="synonym">Eumeta japonica</name>
    <dbReference type="NCBI Taxonomy" id="151549"/>
    <lineage>
        <taxon>Eukaryota</taxon>
        <taxon>Metazoa</taxon>
        <taxon>Ecdysozoa</taxon>
        <taxon>Arthropoda</taxon>
        <taxon>Hexapoda</taxon>
        <taxon>Insecta</taxon>
        <taxon>Pterygota</taxon>
        <taxon>Neoptera</taxon>
        <taxon>Endopterygota</taxon>
        <taxon>Lepidoptera</taxon>
        <taxon>Glossata</taxon>
        <taxon>Ditrysia</taxon>
        <taxon>Tineoidea</taxon>
        <taxon>Psychidae</taxon>
        <taxon>Oiketicinae</taxon>
        <taxon>Eumeta</taxon>
    </lineage>
</organism>
<evidence type="ECO:0000313" key="1">
    <source>
        <dbReference type="EMBL" id="GBP04208.1"/>
    </source>
</evidence>
<sequence length="121" mass="13301">MLRRLEDRAAPERCRPSHCGLAMADALGGVASGALRPSDPVRCTPFILGTASPDSIPIITALFNKLLTDDTEVLEWRLRSGRRFVGRPQVGLVSRWTEDLVKVAHHLLVILSPTSYIVEIS</sequence>
<dbReference type="EMBL" id="BGZK01000013">
    <property type="protein sequence ID" value="GBP04208.1"/>
    <property type="molecule type" value="Genomic_DNA"/>
</dbReference>
<accession>A0A4C1SSI5</accession>
<proteinExistence type="predicted"/>
<name>A0A4C1SSI5_EUMVA</name>
<dbReference type="AlphaFoldDB" id="A0A4C1SSI5"/>
<comment type="caution">
    <text evidence="1">The sequence shown here is derived from an EMBL/GenBank/DDBJ whole genome shotgun (WGS) entry which is preliminary data.</text>
</comment>
<reference evidence="1 2" key="1">
    <citation type="journal article" date="2019" name="Commun. Biol.">
        <title>The bagworm genome reveals a unique fibroin gene that provides high tensile strength.</title>
        <authorList>
            <person name="Kono N."/>
            <person name="Nakamura H."/>
            <person name="Ohtoshi R."/>
            <person name="Tomita M."/>
            <person name="Numata K."/>
            <person name="Arakawa K."/>
        </authorList>
    </citation>
    <scope>NUCLEOTIDE SEQUENCE [LARGE SCALE GENOMIC DNA]</scope>
</reference>